<evidence type="ECO:0000256" key="6">
    <source>
        <dbReference type="ARBA" id="ARBA00022989"/>
    </source>
</evidence>
<keyword evidence="8 10" id="KW-0472">Membrane</keyword>
<feature type="transmembrane region" description="Helical" evidence="10">
    <location>
        <begin position="118"/>
        <end position="136"/>
    </location>
</feature>
<dbReference type="GO" id="GO:0009922">
    <property type="term" value="F:fatty acid elongase activity"/>
    <property type="evidence" value="ECO:0007669"/>
    <property type="project" value="UniProtKB-EC"/>
</dbReference>
<reference evidence="12" key="1">
    <citation type="submission" date="2025-08" db="UniProtKB">
        <authorList>
            <consortium name="Ensembl"/>
        </authorList>
    </citation>
    <scope>IDENTIFICATION</scope>
</reference>
<dbReference type="InterPro" id="IPR002076">
    <property type="entry name" value="ELO_fam"/>
</dbReference>
<name>A0A3Q3M682_9TELE</name>
<dbReference type="PANTHER" id="PTHR11157">
    <property type="entry name" value="FATTY ACID ACYL TRANSFERASE-RELATED"/>
    <property type="match status" value="1"/>
</dbReference>
<evidence type="ECO:0000256" key="9">
    <source>
        <dbReference type="ARBA" id="ARBA00023160"/>
    </source>
</evidence>
<dbReference type="OrthoDB" id="434092at2759"/>
<feature type="transmembrane region" description="Helical" evidence="10">
    <location>
        <begin position="235"/>
        <end position="256"/>
    </location>
</feature>
<evidence type="ECO:0000256" key="2">
    <source>
        <dbReference type="ARBA" id="ARBA00022516"/>
    </source>
</evidence>
<dbReference type="PROSITE" id="PS01188">
    <property type="entry name" value="ELO"/>
    <property type="match status" value="1"/>
</dbReference>
<feature type="transmembrane region" description="Helical" evidence="10">
    <location>
        <begin position="171"/>
        <end position="194"/>
    </location>
</feature>
<keyword evidence="13" id="KW-1185">Reference proteome</keyword>
<feature type="transmembrane region" description="Helical" evidence="10">
    <location>
        <begin position="206"/>
        <end position="223"/>
    </location>
</feature>
<protein>
    <recommendedName>
        <fullName evidence="10">Elongation of very long chain fatty acids protein</fullName>
        <ecNumber evidence="10">2.3.1.199</ecNumber>
    </recommendedName>
    <alternativeName>
        <fullName evidence="10">Very-long-chain 3-oxoacyl-CoA synthase</fullName>
    </alternativeName>
</protein>
<dbReference type="GO" id="GO:0042761">
    <property type="term" value="P:very long-chain fatty acid biosynthetic process"/>
    <property type="evidence" value="ECO:0007669"/>
    <property type="project" value="Ensembl"/>
</dbReference>
<evidence type="ECO:0000256" key="8">
    <source>
        <dbReference type="ARBA" id="ARBA00023136"/>
    </source>
</evidence>
<dbReference type="GO" id="GO:0005789">
    <property type="term" value="C:endoplasmic reticulum membrane"/>
    <property type="evidence" value="ECO:0007669"/>
    <property type="project" value="TreeGrafter"/>
</dbReference>
<feature type="transmembrane region" description="Helical" evidence="10">
    <location>
        <begin position="148"/>
        <end position="165"/>
    </location>
</feature>
<keyword evidence="7 10" id="KW-0443">Lipid metabolism</keyword>
<dbReference type="InParanoid" id="A0A3Q3M682"/>
<reference evidence="12" key="2">
    <citation type="submission" date="2025-09" db="UniProtKB">
        <authorList>
            <consortium name="Ensembl"/>
        </authorList>
    </citation>
    <scope>IDENTIFICATION</scope>
</reference>
<evidence type="ECO:0000256" key="10">
    <source>
        <dbReference type="RuleBase" id="RU361115"/>
    </source>
</evidence>
<dbReference type="RefSeq" id="XP_026175161.1">
    <property type="nucleotide sequence ID" value="XM_026319376.1"/>
</dbReference>
<feature type="compositionally biased region" description="Basic residues" evidence="11">
    <location>
        <begin position="294"/>
        <end position="303"/>
    </location>
</feature>
<dbReference type="GO" id="GO:0034626">
    <property type="term" value="P:fatty acid elongation, polyunsaturated fatty acid"/>
    <property type="evidence" value="ECO:0007669"/>
    <property type="project" value="TreeGrafter"/>
</dbReference>
<dbReference type="Pfam" id="PF01151">
    <property type="entry name" value="ELO"/>
    <property type="match status" value="1"/>
</dbReference>
<evidence type="ECO:0000256" key="11">
    <source>
        <dbReference type="SAM" id="MobiDB-lite"/>
    </source>
</evidence>
<keyword evidence="9 10" id="KW-0275">Fatty acid biosynthesis</keyword>
<evidence type="ECO:0000256" key="3">
    <source>
        <dbReference type="ARBA" id="ARBA00022679"/>
    </source>
</evidence>
<evidence type="ECO:0000256" key="4">
    <source>
        <dbReference type="ARBA" id="ARBA00022692"/>
    </source>
</evidence>
<keyword evidence="4 10" id="KW-0812">Transmembrane</keyword>
<organism evidence="12 13">
    <name type="scientific">Mastacembelus armatus</name>
    <name type="common">zig-zag eel</name>
    <dbReference type="NCBI Taxonomy" id="205130"/>
    <lineage>
        <taxon>Eukaryota</taxon>
        <taxon>Metazoa</taxon>
        <taxon>Chordata</taxon>
        <taxon>Craniata</taxon>
        <taxon>Vertebrata</taxon>
        <taxon>Euteleostomi</taxon>
        <taxon>Actinopterygii</taxon>
        <taxon>Neopterygii</taxon>
        <taxon>Teleostei</taxon>
        <taxon>Neoteleostei</taxon>
        <taxon>Acanthomorphata</taxon>
        <taxon>Anabantaria</taxon>
        <taxon>Synbranchiformes</taxon>
        <taxon>Mastacembelidae</taxon>
        <taxon>Mastacembelus</taxon>
    </lineage>
</organism>
<evidence type="ECO:0000256" key="5">
    <source>
        <dbReference type="ARBA" id="ARBA00022832"/>
    </source>
</evidence>
<dbReference type="Ensembl" id="ENSMAMT00000023106.2">
    <property type="protein sequence ID" value="ENSMAMP00000022528.1"/>
    <property type="gene ID" value="ENSMAMG00000015156.2"/>
</dbReference>
<dbReference type="GO" id="GO:0034625">
    <property type="term" value="P:fatty acid elongation, monounsaturated fatty acid"/>
    <property type="evidence" value="ECO:0007669"/>
    <property type="project" value="TreeGrafter"/>
</dbReference>
<dbReference type="EC" id="2.3.1.199" evidence="10"/>
<feature type="transmembrane region" description="Helical" evidence="10">
    <location>
        <begin position="34"/>
        <end position="52"/>
    </location>
</feature>
<keyword evidence="3 10" id="KW-0808">Transferase</keyword>
<feature type="region of interest" description="Disordered" evidence="11">
    <location>
        <begin position="265"/>
        <end position="303"/>
    </location>
</feature>
<comment type="similarity">
    <text evidence="10">Belongs to the ELO family.</text>
</comment>
<dbReference type="GeneTree" id="ENSGT01050000244838"/>
<sequence length="303" mass="35634">MEVVTHFVNDTVEFYKWSLTIADKRVENWPMMSSPFPTLALSCLYLLFLWVGPRYMKDRQPYTFRRTLIIYNFGMVVLNFYIGKELLLGTTRAGYSYLCQPVNYSNDVNEVRIASALWFYYISKGVEYLDTVFFILRKKFNQVSFLHVYHHCTMFILWWIGVKWVPGGQAFLGASINAWVHVVMYTYYGLAAFGPFMHKYLWWKKYLTIFQMIQFLVTASHATQSLYTGCPFPNWMHWSLIGYTVSFLFLFANFYYHAYRCKPSQKGGKPIANGTSVVANGHSKVDEVEDTEKRQKKGRPKRE</sequence>
<dbReference type="GO" id="GO:0030148">
    <property type="term" value="P:sphingolipid biosynthetic process"/>
    <property type="evidence" value="ECO:0007669"/>
    <property type="project" value="TreeGrafter"/>
</dbReference>
<evidence type="ECO:0000256" key="1">
    <source>
        <dbReference type="ARBA" id="ARBA00004141"/>
    </source>
</evidence>
<dbReference type="Proteomes" id="UP000261640">
    <property type="component" value="Unplaced"/>
</dbReference>
<evidence type="ECO:0000313" key="12">
    <source>
        <dbReference type="Ensembl" id="ENSMAMP00000022528.1"/>
    </source>
</evidence>
<keyword evidence="2 10" id="KW-0444">Lipid biosynthesis</keyword>
<evidence type="ECO:0000313" key="13">
    <source>
        <dbReference type="Proteomes" id="UP000261640"/>
    </source>
</evidence>
<dbReference type="STRING" id="205130.ENSMAMP00000022528"/>
<keyword evidence="6 10" id="KW-1133">Transmembrane helix</keyword>
<dbReference type="InterPro" id="IPR030457">
    <property type="entry name" value="ELO_CS"/>
</dbReference>
<dbReference type="GeneID" id="113137603"/>
<comment type="catalytic activity">
    <reaction evidence="10">
        <text>a very-long-chain acyl-CoA + malonyl-CoA + H(+) = a very-long-chain 3-oxoacyl-CoA + CO2 + CoA</text>
        <dbReference type="Rhea" id="RHEA:32727"/>
        <dbReference type="ChEBI" id="CHEBI:15378"/>
        <dbReference type="ChEBI" id="CHEBI:16526"/>
        <dbReference type="ChEBI" id="CHEBI:57287"/>
        <dbReference type="ChEBI" id="CHEBI:57384"/>
        <dbReference type="ChEBI" id="CHEBI:90725"/>
        <dbReference type="ChEBI" id="CHEBI:90736"/>
        <dbReference type="EC" id="2.3.1.199"/>
    </reaction>
</comment>
<evidence type="ECO:0000256" key="7">
    <source>
        <dbReference type="ARBA" id="ARBA00023098"/>
    </source>
</evidence>
<proteinExistence type="inferred from homology"/>
<dbReference type="FunCoup" id="A0A3Q3M682">
    <property type="interactions" value="164"/>
</dbReference>
<keyword evidence="5 10" id="KW-0276">Fatty acid metabolism</keyword>
<dbReference type="GO" id="GO:0019367">
    <property type="term" value="P:fatty acid elongation, saturated fatty acid"/>
    <property type="evidence" value="ECO:0007669"/>
    <property type="project" value="TreeGrafter"/>
</dbReference>
<comment type="subcellular location">
    <subcellularLocation>
        <location evidence="1">Membrane</location>
        <topology evidence="1">Multi-pass membrane protein</topology>
    </subcellularLocation>
</comment>
<dbReference type="PANTHER" id="PTHR11157:SF61">
    <property type="entry name" value="ELONGATION OF VERY LONG CHAIN FATTY ACIDS PROTEIN 4"/>
    <property type="match status" value="1"/>
</dbReference>
<dbReference type="AlphaFoldDB" id="A0A3Q3M682"/>
<feature type="transmembrane region" description="Helical" evidence="10">
    <location>
        <begin position="64"/>
        <end position="82"/>
    </location>
</feature>
<accession>A0A3Q3M682</accession>